<dbReference type="AlphaFoldDB" id="A0A0M0JF42"/>
<comment type="caution">
    <text evidence="2">The sequence shown here is derived from an EMBL/GenBank/DDBJ whole genome shotgun (WGS) entry which is preliminary data.</text>
</comment>
<keyword evidence="3" id="KW-1185">Reference proteome</keyword>
<feature type="compositionally biased region" description="Pro residues" evidence="1">
    <location>
        <begin position="430"/>
        <end position="450"/>
    </location>
</feature>
<protein>
    <submittedName>
        <fullName evidence="2">Uncharacterized protein</fullName>
    </submittedName>
</protein>
<dbReference type="Gene3D" id="1.20.120.1910">
    <property type="entry name" value="Cysteine-tRNA ligase, C-terminal anti-codon recognition domain"/>
    <property type="match status" value="1"/>
</dbReference>
<proteinExistence type="predicted"/>
<evidence type="ECO:0000313" key="3">
    <source>
        <dbReference type="Proteomes" id="UP000037460"/>
    </source>
</evidence>
<gene>
    <name evidence="2" type="ORF">Ctob_003032</name>
</gene>
<evidence type="ECO:0000313" key="2">
    <source>
        <dbReference type="EMBL" id="KOO24863.1"/>
    </source>
</evidence>
<dbReference type="OrthoDB" id="9992337at2759"/>
<dbReference type="GO" id="GO:0004812">
    <property type="term" value="F:aminoacyl-tRNA ligase activity"/>
    <property type="evidence" value="ECO:0007669"/>
    <property type="project" value="InterPro"/>
</dbReference>
<dbReference type="Proteomes" id="UP000037460">
    <property type="component" value="Unassembled WGS sequence"/>
</dbReference>
<dbReference type="EMBL" id="JWZX01003044">
    <property type="protein sequence ID" value="KOO24863.1"/>
    <property type="molecule type" value="Genomic_DNA"/>
</dbReference>
<dbReference type="GO" id="GO:0005524">
    <property type="term" value="F:ATP binding"/>
    <property type="evidence" value="ECO:0007669"/>
    <property type="project" value="InterPro"/>
</dbReference>
<name>A0A0M0JF42_9EUKA</name>
<accession>A0A0M0JF42</accession>
<evidence type="ECO:0000256" key="1">
    <source>
        <dbReference type="SAM" id="MobiDB-lite"/>
    </source>
</evidence>
<reference evidence="3" key="1">
    <citation type="journal article" date="2015" name="PLoS Genet.">
        <title>Genome Sequence and Transcriptome Analyses of Chrysochromulina tobin: Metabolic Tools for Enhanced Algal Fitness in the Prominent Order Prymnesiales (Haptophyceae).</title>
        <authorList>
            <person name="Hovde B.T."/>
            <person name="Deodato C.R."/>
            <person name="Hunsperger H.M."/>
            <person name="Ryken S.A."/>
            <person name="Yost W."/>
            <person name="Jha R.K."/>
            <person name="Patterson J."/>
            <person name="Monnat R.J. Jr."/>
            <person name="Barlow S.B."/>
            <person name="Starkenburg S.R."/>
            <person name="Cattolico R.A."/>
        </authorList>
    </citation>
    <scope>NUCLEOTIDE SEQUENCE</scope>
    <source>
        <strain evidence="3">CCMP291</strain>
    </source>
</reference>
<organism evidence="2 3">
    <name type="scientific">Chrysochromulina tobinii</name>
    <dbReference type="NCBI Taxonomy" id="1460289"/>
    <lineage>
        <taxon>Eukaryota</taxon>
        <taxon>Haptista</taxon>
        <taxon>Haptophyta</taxon>
        <taxon>Prymnesiophyceae</taxon>
        <taxon>Prymnesiales</taxon>
        <taxon>Chrysochromulinaceae</taxon>
        <taxon>Chrysochromulina</taxon>
    </lineage>
</organism>
<feature type="region of interest" description="Disordered" evidence="1">
    <location>
        <begin position="426"/>
        <end position="456"/>
    </location>
</feature>
<dbReference type="InterPro" id="IPR009080">
    <property type="entry name" value="tRNAsynth_Ia_anticodon-bd"/>
</dbReference>
<dbReference type="SUPFAM" id="SSF47323">
    <property type="entry name" value="Anticodon-binding domain of a subclass of class I aminoacyl-tRNA synthetases"/>
    <property type="match status" value="1"/>
</dbReference>
<sequence>MLSRADGSEGCSTFVRIDETRGGGSAGMHDDTSMHDDTNDLLSYWAEAKRAKDFVKSDALREQLRARGVEPERSAAAPKTRLKLDDRSTVDGPVLEYITAAGYQSALPLTYVKASDVLAAARAATGITDACDSFILASLLRLLEQATSCKVVRTKASHANPWTGIADVYWGVTCSSLPAAPLATPECYECKDNKEEKKAQRAAWLRARGKPEPDPLRSRIVGKNADAHYSMYTNELLSLTCAPKLLELKLFPSAKELTESFSCFAAVRAHLSNEFRPDDPSVLLVCVGDGLTPRTAGLFCFRTKWKCISVDPLMRGPLGFHSDETRWSEHIERLTARRVRLQDAAPVPAGKFVGERVLLVLPHAHIGLDECLQYVRWSAQLGAVVMPCCNWYLGAKGCGPPLHEDDDLGVISPHRQVSIWRWAPGDALPPAVPPPDAAPPPPDVAPPPPLDETRFT</sequence>
<dbReference type="GO" id="GO:0006418">
    <property type="term" value="P:tRNA aminoacylation for protein translation"/>
    <property type="evidence" value="ECO:0007669"/>
    <property type="project" value="InterPro"/>
</dbReference>